<protein>
    <submittedName>
        <fullName evidence="7">Response regulator</fullName>
    </submittedName>
</protein>
<gene>
    <name evidence="7" type="ORF">ABCS64_08735</name>
</gene>
<dbReference type="InterPro" id="IPR000792">
    <property type="entry name" value="Tscrpt_reg_LuxR_C"/>
</dbReference>
<feature type="modified residue" description="4-aspartylphosphate" evidence="4">
    <location>
        <position position="53"/>
    </location>
</feature>
<dbReference type="Gene3D" id="1.10.10.10">
    <property type="entry name" value="Winged helix-like DNA-binding domain superfamily/Winged helix DNA-binding domain"/>
    <property type="match status" value="1"/>
</dbReference>
<name>A0ABV4UFL7_9RHOO</name>
<dbReference type="CDD" id="cd06170">
    <property type="entry name" value="LuxR_C_like"/>
    <property type="match status" value="1"/>
</dbReference>
<dbReference type="PROSITE" id="PS50110">
    <property type="entry name" value="RESPONSE_REGULATORY"/>
    <property type="match status" value="1"/>
</dbReference>
<organism evidence="7 8">
    <name type="scientific">Dentiradicibacter hellwigii</name>
    <dbReference type="NCBI Taxonomy" id="3149053"/>
    <lineage>
        <taxon>Bacteria</taxon>
        <taxon>Pseudomonadati</taxon>
        <taxon>Pseudomonadota</taxon>
        <taxon>Betaproteobacteria</taxon>
        <taxon>Rhodocyclales</taxon>
        <taxon>Rhodocyclaceae</taxon>
        <taxon>Dentiradicibacter</taxon>
    </lineage>
</organism>
<dbReference type="SMART" id="SM00448">
    <property type="entry name" value="REC"/>
    <property type="match status" value="1"/>
</dbReference>
<dbReference type="Gene3D" id="3.40.50.2300">
    <property type="match status" value="1"/>
</dbReference>
<proteinExistence type="predicted"/>
<dbReference type="SMART" id="SM00421">
    <property type="entry name" value="HTH_LUXR"/>
    <property type="match status" value="1"/>
</dbReference>
<dbReference type="EMBL" id="JBEUWX010000002">
    <property type="protein sequence ID" value="MFA9950396.1"/>
    <property type="molecule type" value="Genomic_DNA"/>
</dbReference>
<dbReference type="PANTHER" id="PTHR44688">
    <property type="entry name" value="DNA-BINDING TRANSCRIPTIONAL ACTIVATOR DEVR_DOSR"/>
    <property type="match status" value="1"/>
</dbReference>
<evidence type="ECO:0000256" key="1">
    <source>
        <dbReference type="ARBA" id="ARBA00023015"/>
    </source>
</evidence>
<keyword evidence="8" id="KW-1185">Reference proteome</keyword>
<dbReference type="SUPFAM" id="SSF52172">
    <property type="entry name" value="CheY-like"/>
    <property type="match status" value="1"/>
</dbReference>
<keyword evidence="3" id="KW-0804">Transcription</keyword>
<dbReference type="InterPro" id="IPR036388">
    <property type="entry name" value="WH-like_DNA-bd_sf"/>
</dbReference>
<dbReference type="Pfam" id="PF00196">
    <property type="entry name" value="GerE"/>
    <property type="match status" value="1"/>
</dbReference>
<dbReference type="RefSeq" id="WP_418891454.1">
    <property type="nucleotide sequence ID" value="NZ_JBEUWX010000002.1"/>
</dbReference>
<evidence type="ECO:0000256" key="4">
    <source>
        <dbReference type="PROSITE-ProRule" id="PRU00169"/>
    </source>
</evidence>
<dbReference type="PROSITE" id="PS00622">
    <property type="entry name" value="HTH_LUXR_1"/>
    <property type="match status" value="1"/>
</dbReference>
<dbReference type="InterPro" id="IPR011006">
    <property type="entry name" value="CheY-like_superfamily"/>
</dbReference>
<dbReference type="InterPro" id="IPR001789">
    <property type="entry name" value="Sig_transdc_resp-reg_receiver"/>
</dbReference>
<keyword evidence="1" id="KW-0805">Transcription regulation</keyword>
<dbReference type="PANTHER" id="PTHR44688:SF16">
    <property type="entry name" value="DNA-BINDING TRANSCRIPTIONAL ACTIVATOR DEVR_DOSR"/>
    <property type="match status" value="1"/>
</dbReference>
<dbReference type="InterPro" id="IPR016032">
    <property type="entry name" value="Sig_transdc_resp-reg_C-effctor"/>
</dbReference>
<accession>A0ABV4UFL7</accession>
<sequence>MTSHVYIVDDDDAIRDSLSWMLQSRGISCRDFPSAEAFLDSLTPSLSGCILLDVRMSGMSGNELFEILRERGCHMPVIFLTGHGDVPLAVSALKGGAFDFFEKPCDDNQLVDRIVEALKFDEEQRAAAATAESIGARLNRLSTRERQVMERVLAGKLNKVIADELHVSMRTVEVHRSSLFEKMGVKTAVELAQILAKNPVKMP</sequence>
<keyword evidence="4" id="KW-0597">Phosphoprotein</keyword>
<dbReference type="Proteomes" id="UP001574673">
    <property type="component" value="Unassembled WGS sequence"/>
</dbReference>
<feature type="domain" description="Response regulatory" evidence="6">
    <location>
        <begin position="4"/>
        <end position="118"/>
    </location>
</feature>
<reference evidence="8" key="1">
    <citation type="submission" date="2024-06" db="EMBL/GenBank/DDBJ databases">
        <title>Radixoralia hellwigii gen. nov., sp nov., isolated from a root canal in the human oral cavity.</title>
        <authorList>
            <person name="Bartsch S."/>
            <person name="Wittmer A."/>
            <person name="Schulz A.-K."/>
            <person name="Neumann-Schaal M."/>
            <person name="Wolf J."/>
            <person name="Gronow S."/>
            <person name="Tennert C."/>
            <person name="Haecker G."/>
            <person name="Cieplik F."/>
            <person name="Al-Ahmad A."/>
        </authorList>
    </citation>
    <scope>NUCLEOTIDE SEQUENCE [LARGE SCALE GENOMIC DNA]</scope>
    <source>
        <strain evidence="8">Wk13</strain>
    </source>
</reference>
<evidence type="ECO:0000259" key="6">
    <source>
        <dbReference type="PROSITE" id="PS50110"/>
    </source>
</evidence>
<dbReference type="PROSITE" id="PS50043">
    <property type="entry name" value="HTH_LUXR_2"/>
    <property type="match status" value="1"/>
</dbReference>
<evidence type="ECO:0000259" key="5">
    <source>
        <dbReference type="PROSITE" id="PS50043"/>
    </source>
</evidence>
<evidence type="ECO:0000313" key="8">
    <source>
        <dbReference type="Proteomes" id="UP001574673"/>
    </source>
</evidence>
<feature type="domain" description="HTH luxR-type" evidence="5">
    <location>
        <begin position="134"/>
        <end position="199"/>
    </location>
</feature>
<dbReference type="SUPFAM" id="SSF46894">
    <property type="entry name" value="C-terminal effector domain of the bipartite response regulators"/>
    <property type="match status" value="1"/>
</dbReference>
<dbReference type="CDD" id="cd17537">
    <property type="entry name" value="REC_FixJ"/>
    <property type="match status" value="1"/>
</dbReference>
<comment type="caution">
    <text evidence="7">The sequence shown here is derived from an EMBL/GenBank/DDBJ whole genome shotgun (WGS) entry which is preliminary data.</text>
</comment>
<dbReference type="PRINTS" id="PR00038">
    <property type="entry name" value="HTHLUXR"/>
</dbReference>
<keyword evidence="2" id="KW-0238">DNA-binding</keyword>
<evidence type="ECO:0000313" key="7">
    <source>
        <dbReference type="EMBL" id="MFA9950396.1"/>
    </source>
</evidence>
<evidence type="ECO:0000256" key="2">
    <source>
        <dbReference type="ARBA" id="ARBA00023125"/>
    </source>
</evidence>
<dbReference type="Pfam" id="PF00072">
    <property type="entry name" value="Response_reg"/>
    <property type="match status" value="1"/>
</dbReference>
<evidence type="ECO:0000256" key="3">
    <source>
        <dbReference type="ARBA" id="ARBA00023163"/>
    </source>
</evidence>